<dbReference type="GO" id="GO:0016740">
    <property type="term" value="F:transferase activity"/>
    <property type="evidence" value="ECO:0007669"/>
    <property type="project" value="UniProtKB-KW"/>
</dbReference>
<dbReference type="Proteomes" id="UP000436911">
    <property type="component" value="Unassembled WGS sequence"/>
</dbReference>
<dbReference type="EMBL" id="QUSG01000024">
    <property type="protein sequence ID" value="KAA3520905.1"/>
    <property type="molecule type" value="Genomic_DNA"/>
</dbReference>
<name>A0A368NVY5_AGRVI</name>
<evidence type="ECO:0000313" key="1">
    <source>
        <dbReference type="EMBL" id="KAA3520905.1"/>
    </source>
</evidence>
<dbReference type="InterPro" id="IPR004045">
    <property type="entry name" value="Glutathione_S-Trfase_N"/>
</dbReference>
<dbReference type="CDD" id="cd03207">
    <property type="entry name" value="GST_C_8"/>
    <property type="match status" value="1"/>
</dbReference>
<protein>
    <submittedName>
        <fullName evidence="1">Glutathione S-transferase family protein</fullName>
    </submittedName>
</protein>
<dbReference type="CDD" id="cd03046">
    <property type="entry name" value="GST_N_GTT1_like"/>
    <property type="match status" value="1"/>
</dbReference>
<dbReference type="InterPro" id="IPR036282">
    <property type="entry name" value="Glutathione-S-Trfase_C_sf"/>
</dbReference>
<dbReference type="AlphaFoldDB" id="A0A368NVY5"/>
<proteinExistence type="predicted"/>
<dbReference type="PANTHER" id="PTHR44051:SF21">
    <property type="entry name" value="GLUTATHIONE S-TRANSFERASE FAMILY PROTEIN"/>
    <property type="match status" value="1"/>
</dbReference>
<dbReference type="OrthoDB" id="5740960at2"/>
<dbReference type="InterPro" id="IPR040079">
    <property type="entry name" value="Glutathione_S-Trfase"/>
</dbReference>
<gene>
    <name evidence="1" type="ORF">DXT89_24470</name>
</gene>
<reference evidence="1 2" key="1">
    <citation type="submission" date="2018-08" db="EMBL/GenBank/DDBJ databases">
        <title>Genome sequencing of Agrobacterium vitis strain ICMP 10754.</title>
        <authorList>
            <person name="Visnovsky S.B."/>
            <person name="Pitman A.R."/>
        </authorList>
    </citation>
    <scope>NUCLEOTIDE SEQUENCE [LARGE SCALE GENOMIC DNA]</scope>
    <source>
        <strain evidence="1 2">ICMP 10754</strain>
    </source>
</reference>
<dbReference type="RefSeq" id="WP_060716001.1">
    <property type="nucleotide sequence ID" value="NZ_CP055265.1"/>
</dbReference>
<organism evidence="1 2">
    <name type="scientific">Agrobacterium vitis</name>
    <name type="common">Rhizobium vitis</name>
    <dbReference type="NCBI Taxonomy" id="373"/>
    <lineage>
        <taxon>Bacteria</taxon>
        <taxon>Pseudomonadati</taxon>
        <taxon>Pseudomonadota</taxon>
        <taxon>Alphaproteobacteria</taxon>
        <taxon>Hyphomicrobiales</taxon>
        <taxon>Rhizobiaceae</taxon>
        <taxon>Rhizobium/Agrobacterium group</taxon>
        <taxon>Agrobacterium</taxon>
    </lineage>
</organism>
<dbReference type="Gene3D" id="1.20.1050.10">
    <property type="match status" value="1"/>
</dbReference>
<evidence type="ECO:0000313" key="2">
    <source>
        <dbReference type="Proteomes" id="UP000436911"/>
    </source>
</evidence>
<dbReference type="SFLD" id="SFLDS00019">
    <property type="entry name" value="Glutathione_Transferase_(cytos"/>
    <property type="match status" value="1"/>
</dbReference>
<dbReference type="SFLD" id="SFLDG01150">
    <property type="entry name" value="Main.1:_Beta-like"/>
    <property type="match status" value="1"/>
</dbReference>
<dbReference type="InterPro" id="IPR036249">
    <property type="entry name" value="Thioredoxin-like_sf"/>
</dbReference>
<dbReference type="SFLD" id="SFLDG00358">
    <property type="entry name" value="Main_(cytGST)"/>
    <property type="match status" value="1"/>
</dbReference>
<dbReference type="SUPFAM" id="SSF52833">
    <property type="entry name" value="Thioredoxin-like"/>
    <property type="match status" value="1"/>
</dbReference>
<dbReference type="PANTHER" id="PTHR44051">
    <property type="entry name" value="GLUTATHIONE S-TRANSFERASE-RELATED"/>
    <property type="match status" value="1"/>
</dbReference>
<dbReference type="Gene3D" id="3.40.30.10">
    <property type="entry name" value="Glutaredoxin"/>
    <property type="match status" value="1"/>
</dbReference>
<dbReference type="GeneID" id="60682460"/>
<dbReference type="PROSITE" id="PS50404">
    <property type="entry name" value="GST_NTER"/>
    <property type="match status" value="1"/>
</dbReference>
<sequence length="207" mass="22429">MTEQVVLYTNPMSRGRIVRWMLEEIGQPYQTELVAYGPVMKAADYTAINPLGKVPAIRHGKTVVTETPAILAYLADAFPEAGLAPALDKRGSYYRWLFFTAGPVEAAVIGQACGFAVPDERRGMVGYGSIDTMMDVVASAISASPYIAGESFSAADLYLASHLSFSLRVNSVPARPVFTDYIARMTDRDAYRRASEIDTEAQAAATA</sequence>
<accession>A0A368NVY5</accession>
<dbReference type="SUPFAM" id="SSF47616">
    <property type="entry name" value="GST C-terminal domain-like"/>
    <property type="match status" value="1"/>
</dbReference>
<comment type="caution">
    <text evidence="1">The sequence shown here is derived from an EMBL/GenBank/DDBJ whole genome shotgun (WGS) entry which is preliminary data.</text>
</comment>
<keyword evidence="1" id="KW-0808">Transferase</keyword>
<dbReference type="Pfam" id="PF13409">
    <property type="entry name" value="GST_N_2"/>
    <property type="match status" value="1"/>
</dbReference>